<evidence type="ECO:0000256" key="1">
    <source>
        <dbReference type="ARBA" id="ARBA00004141"/>
    </source>
</evidence>
<evidence type="ECO:0000256" key="5">
    <source>
        <dbReference type="ARBA" id="ARBA00023136"/>
    </source>
</evidence>
<proteinExistence type="predicted"/>
<dbReference type="Gene3D" id="1.20.1250.20">
    <property type="entry name" value="MFS general substrate transporter like domains"/>
    <property type="match status" value="1"/>
</dbReference>
<dbReference type="InterPro" id="IPR036259">
    <property type="entry name" value="MFS_trans_sf"/>
</dbReference>
<dbReference type="PANTHER" id="PTHR43791:SF81">
    <property type="entry name" value="TRANSPORTER, PUTATIVE (AFU_ORTHOLOGUE AFUA_7G01190)-RELATED"/>
    <property type="match status" value="1"/>
</dbReference>
<evidence type="ECO:0000256" key="4">
    <source>
        <dbReference type="ARBA" id="ARBA00022989"/>
    </source>
</evidence>
<name>A0A166RWR1_COLIC</name>
<evidence type="ECO:0000256" key="2">
    <source>
        <dbReference type="ARBA" id="ARBA00022448"/>
    </source>
</evidence>
<evidence type="ECO:0000313" key="8">
    <source>
        <dbReference type="EMBL" id="KZL69870.1"/>
    </source>
</evidence>
<protein>
    <submittedName>
        <fullName evidence="8">Allantoate permease</fullName>
    </submittedName>
</protein>
<evidence type="ECO:0000313" key="9">
    <source>
        <dbReference type="Proteomes" id="UP000076584"/>
    </source>
</evidence>
<feature type="transmembrane region" description="Helical" evidence="7">
    <location>
        <begin position="278"/>
        <end position="297"/>
    </location>
</feature>
<feature type="transmembrane region" description="Helical" evidence="7">
    <location>
        <begin position="136"/>
        <end position="154"/>
    </location>
</feature>
<feature type="transmembrane region" description="Helical" evidence="7">
    <location>
        <begin position="166"/>
        <end position="187"/>
    </location>
</feature>
<dbReference type="Proteomes" id="UP000076584">
    <property type="component" value="Unassembled WGS sequence"/>
</dbReference>
<comment type="caution">
    <text evidence="8">The sequence shown here is derived from an EMBL/GenBank/DDBJ whole genome shotgun (WGS) entry which is preliminary data.</text>
</comment>
<feature type="transmembrane region" description="Helical" evidence="7">
    <location>
        <begin position="411"/>
        <end position="430"/>
    </location>
</feature>
<keyword evidence="4 7" id="KW-1133">Transmembrane helix</keyword>
<dbReference type="OrthoDB" id="6730379at2759"/>
<feature type="region of interest" description="Disordered" evidence="6">
    <location>
        <begin position="1"/>
        <end position="27"/>
    </location>
</feature>
<keyword evidence="3 7" id="KW-0812">Transmembrane</keyword>
<dbReference type="Pfam" id="PF07690">
    <property type="entry name" value="MFS_1"/>
    <property type="match status" value="1"/>
</dbReference>
<reference evidence="8 9" key="1">
    <citation type="submission" date="2015-06" db="EMBL/GenBank/DDBJ databases">
        <title>Survival trade-offs in plant roots during colonization by closely related pathogenic and mutualistic fungi.</title>
        <authorList>
            <person name="Hacquard S."/>
            <person name="Kracher B."/>
            <person name="Hiruma K."/>
            <person name="Weinman A."/>
            <person name="Muench P."/>
            <person name="Garrido Oter R."/>
            <person name="Ver Loren van Themaat E."/>
            <person name="Dallerey J.-F."/>
            <person name="Damm U."/>
            <person name="Henrissat B."/>
            <person name="Lespinet O."/>
            <person name="Thon M."/>
            <person name="Kemen E."/>
            <person name="McHardy A.C."/>
            <person name="Schulze-Lefert P."/>
            <person name="O'Connell R.J."/>
        </authorList>
    </citation>
    <scope>NUCLEOTIDE SEQUENCE [LARGE SCALE GENOMIC DNA]</scope>
    <source>
        <strain evidence="8 9">MAFF 238704</strain>
    </source>
</reference>
<feature type="compositionally biased region" description="Basic and acidic residues" evidence="6">
    <location>
        <begin position="8"/>
        <end position="17"/>
    </location>
</feature>
<dbReference type="PANTHER" id="PTHR43791">
    <property type="entry name" value="PERMEASE-RELATED"/>
    <property type="match status" value="1"/>
</dbReference>
<sequence>MSINVEQPKSKDLEIAKKQPSRPNSVSEDLKADQVKLFAEAEIFLQQKGICHAYMREFLEDKEAQKKLVRKVDLTFLPLLMGTYLLQYIVKHPLSYDAVFDLLETTNTMQSHIIYFAYLVAEWPASYLAQHFPTGTVVSVFVVSWGTILTWTAASHNFVGLVVCRFLLGAFEAVFTTCFMMVVSMWYTRKELPMRAGSFCCFKRFGSIIGSIVFYGVGQADECAVWRIILVIQSDKTSVFSRKIKPAQTKEKFKDLQIPNGGIANFGKLIVKGFTKDALLTTAYGIPYRVWVAFLIFSGPFCASKFSNFRIIVMMTWVLPTLIAGPLFLKLDRGNKNGLLMVYCTVRESVSPSFVVPLVVALQMPAANLAGYTKRVTSTAFVFLAYCVGNIIGPQAFLASKAPTYGTRCKVIMGCTAGQVVLTIVIRVILKRIITQRDGESEATSQKIMFRWA</sequence>
<comment type="subcellular location">
    <subcellularLocation>
        <location evidence="1">Membrane</location>
        <topology evidence="1">Multi-pass membrane protein</topology>
    </subcellularLocation>
</comment>
<dbReference type="SUPFAM" id="SSF103473">
    <property type="entry name" value="MFS general substrate transporter"/>
    <property type="match status" value="1"/>
</dbReference>
<dbReference type="InterPro" id="IPR011701">
    <property type="entry name" value="MFS"/>
</dbReference>
<gene>
    <name evidence="8" type="ORF">CI238_10767</name>
</gene>
<evidence type="ECO:0000256" key="3">
    <source>
        <dbReference type="ARBA" id="ARBA00022692"/>
    </source>
</evidence>
<keyword evidence="5 7" id="KW-0472">Membrane</keyword>
<keyword evidence="9" id="KW-1185">Reference proteome</keyword>
<dbReference type="AlphaFoldDB" id="A0A166RWR1"/>
<feature type="transmembrane region" description="Helical" evidence="7">
    <location>
        <begin position="380"/>
        <end position="399"/>
    </location>
</feature>
<keyword evidence="2" id="KW-0813">Transport</keyword>
<feature type="transmembrane region" description="Helical" evidence="7">
    <location>
        <begin position="72"/>
        <end position="90"/>
    </location>
</feature>
<evidence type="ECO:0000256" key="7">
    <source>
        <dbReference type="SAM" id="Phobius"/>
    </source>
</evidence>
<accession>A0A166RWR1</accession>
<organism evidence="8 9">
    <name type="scientific">Colletotrichum incanum</name>
    <name type="common">Soybean anthracnose fungus</name>
    <dbReference type="NCBI Taxonomy" id="1573173"/>
    <lineage>
        <taxon>Eukaryota</taxon>
        <taxon>Fungi</taxon>
        <taxon>Dikarya</taxon>
        <taxon>Ascomycota</taxon>
        <taxon>Pezizomycotina</taxon>
        <taxon>Sordariomycetes</taxon>
        <taxon>Hypocreomycetidae</taxon>
        <taxon>Glomerellales</taxon>
        <taxon>Glomerellaceae</taxon>
        <taxon>Colletotrichum</taxon>
        <taxon>Colletotrichum spaethianum species complex</taxon>
    </lineage>
</organism>
<feature type="transmembrane region" description="Helical" evidence="7">
    <location>
        <begin position="309"/>
        <end position="329"/>
    </location>
</feature>
<dbReference type="GO" id="GO:0022857">
    <property type="term" value="F:transmembrane transporter activity"/>
    <property type="evidence" value="ECO:0007669"/>
    <property type="project" value="InterPro"/>
</dbReference>
<dbReference type="GO" id="GO:0016020">
    <property type="term" value="C:membrane"/>
    <property type="evidence" value="ECO:0007669"/>
    <property type="project" value="UniProtKB-SubCell"/>
</dbReference>
<dbReference type="EMBL" id="LFIW01002472">
    <property type="protein sequence ID" value="KZL69870.1"/>
    <property type="molecule type" value="Genomic_DNA"/>
</dbReference>
<evidence type="ECO:0000256" key="6">
    <source>
        <dbReference type="SAM" id="MobiDB-lite"/>
    </source>
</evidence>